<keyword evidence="6" id="KW-0862">Zinc</keyword>
<evidence type="ECO:0000259" key="13">
    <source>
        <dbReference type="PROSITE" id="PS51066"/>
    </source>
</evidence>
<evidence type="ECO:0000256" key="2">
    <source>
        <dbReference type="ARBA" id="ARBA00022723"/>
    </source>
</evidence>
<dbReference type="AlphaFoldDB" id="A0A410QBS3"/>
<dbReference type="InterPro" id="IPR010979">
    <property type="entry name" value="Ribosomal_uS13-like_H2TH"/>
</dbReference>
<keyword evidence="9" id="KW-0456">Lyase</keyword>
<evidence type="ECO:0000256" key="5">
    <source>
        <dbReference type="ARBA" id="ARBA00022801"/>
    </source>
</evidence>
<keyword evidence="10" id="KW-0511">Multifunctional enzyme</keyword>
<dbReference type="SUPFAM" id="SSF81624">
    <property type="entry name" value="N-terminal domain of MutM-like DNA repair proteins"/>
    <property type="match status" value="1"/>
</dbReference>
<evidence type="ECO:0000256" key="6">
    <source>
        <dbReference type="ARBA" id="ARBA00022833"/>
    </source>
</evidence>
<keyword evidence="15" id="KW-1185">Reference proteome</keyword>
<dbReference type="SUPFAM" id="SSF57716">
    <property type="entry name" value="Glucocorticoid receptor-like (DNA-binding domain)"/>
    <property type="match status" value="1"/>
</dbReference>
<evidence type="ECO:0000256" key="9">
    <source>
        <dbReference type="ARBA" id="ARBA00023239"/>
    </source>
</evidence>
<organism evidence="14 15">
    <name type="scientific">Acidilutibacter cellobiosedens</name>
    <dbReference type="NCBI Taxonomy" id="2507161"/>
    <lineage>
        <taxon>Bacteria</taxon>
        <taxon>Bacillati</taxon>
        <taxon>Bacillota</taxon>
        <taxon>Tissierellia</taxon>
        <taxon>Tissierellales</taxon>
        <taxon>Acidilutibacteraceae</taxon>
        <taxon>Acidilutibacter</taxon>
    </lineage>
</organism>
<evidence type="ECO:0000256" key="8">
    <source>
        <dbReference type="ARBA" id="ARBA00023204"/>
    </source>
</evidence>
<dbReference type="InterPro" id="IPR000214">
    <property type="entry name" value="Znf_DNA_glyclase/AP_lyase"/>
</dbReference>
<evidence type="ECO:0000256" key="1">
    <source>
        <dbReference type="ARBA" id="ARBA00009409"/>
    </source>
</evidence>
<reference evidence="15" key="1">
    <citation type="submission" date="2019-01" db="EMBL/GenBank/DDBJ databases">
        <title>Draft genomes of a novel of Sporanaerobacter strains.</title>
        <authorList>
            <person name="Ma S."/>
        </authorList>
    </citation>
    <scope>NUCLEOTIDE SEQUENCE [LARGE SCALE GENOMIC DNA]</scope>
    <source>
        <strain evidence="15">NJN-17</strain>
    </source>
</reference>
<dbReference type="GO" id="GO:0003906">
    <property type="term" value="F:DNA-(apurinic or apyrimidinic site) endonuclease activity"/>
    <property type="evidence" value="ECO:0007669"/>
    <property type="project" value="InterPro"/>
</dbReference>
<sequence length="274" mass="30521">MIEIPECITIAKQMNETIAGKAIKKVIANHSPHKFAFYFGEPDTYSKHLVGKRVDTITPLAGYVEVSLGTTIMLFGDGVNIRYFPNNDSLPPKHQLLVEFDDLSVMVCTVQMYGGMWVFTDGENDNPYYIAAKQAISPLSDKFDKIYFMKLLNSVSGTSSVKAFLATEQRIPGLGNGVLQDILFNARINPKSKIKTLSDVQIDNLFESVKYTLRSMAILGGRDTEKDFFGNFGGYATKLSNKTYKKPCPVCGREIIRQPYLGGSIYFCPTCQTV</sequence>
<keyword evidence="3" id="KW-0227">DNA damage</keyword>
<dbReference type="Gene3D" id="3.20.190.10">
    <property type="entry name" value="MutM-like, N-terminal"/>
    <property type="match status" value="1"/>
</dbReference>
<evidence type="ECO:0000313" key="15">
    <source>
        <dbReference type="Proteomes" id="UP000287969"/>
    </source>
</evidence>
<keyword evidence="8" id="KW-0234">DNA repair</keyword>
<evidence type="ECO:0000256" key="4">
    <source>
        <dbReference type="ARBA" id="ARBA00022771"/>
    </source>
</evidence>
<keyword evidence="7" id="KW-0238">DNA-binding</keyword>
<feature type="domain" description="FPG-type" evidence="13">
    <location>
        <begin position="242"/>
        <end position="273"/>
    </location>
</feature>
<name>A0A410QBS3_9FIRM</name>
<dbReference type="EMBL" id="CP035282">
    <property type="protein sequence ID" value="QAT61502.1"/>
    <property type="molecule type" value="Genomic_DNA"/>
</dbReference>
<dbReference type="PROSITE" id="PS51066">
    <property type="entry name" value="ZF_FPG_2"/>
    <property type="match status" value="1"/>
</dbReference>
<dbReference type="PANTHER" id="PTHR22993:SF9">
    <property type="entry name" value="FORMAMIDOPYRIMIDINE-DNA GLYCOSYLASE"/>
    <property type="match status" value="1"/>
</dbReference>
<dbReference type="InterPro" id="IPR035937">
    <property type="entry name" value="FPG_N"/>
</dbReference>
<comment type="similarity">
    <text evidence="1">Belongs to the FPG family.</text>
</comment>
<accession>A0A410QBS3</accession>
<evidence type="ECO:0000256" key="7">
    <source>
        <dbReference type="ARBA" id="ARBA00023125"/>
    </source>
</evidence>
<dbReference type="SUPFAM" id="SSF46946">
    <property type="entry name" value="S13-like H2TH domain"/>
    <property type="match status" value="1"/>
</dbReference>
<dbReference type="SMART" id="SM01232">
    <property type="entry name" value="H2TH"/>
    <property type="match status" value="1"/>
</dbReference>
<dbReference type="GO" id="GO:0008270">
    <property type="term" value="F:zinc ion binding"/>
    <property type="evidence" value="ECO:0007669"/>
    <property type="project" value="UniProtKB-KW"/>
</dbReference>
<proteinExistence type="inferred from homology"/>
<evidence type="ECO:0000256" key="10">
    <source>
        <dbReference type="ARBA" id="ARBA00023268"/>
    </source>
</evidence>
<evidence type="ECO:0000313" key="14">
    <source>
        <dbReference type="EMBL" id="QAT61502.1"/>
    </source>
</evidence>
<dbReference type="GO" id="GO:0003684">
    <property type="term" value="F:damaged DNA binding"/>
    <property type="evidence" value="ECO:0007669"/>
    <property type="project" value="InterPro"/>
</dbReference>
<dbReference type="Gene3D" id="1.10.8.50">
    <property type="match status" value="1"/>
</dbReference>
<protein>
    <submittedName>
        <fullName evidence="14">Endonuclease VIII</fullName>
    </submittedName>
</protein>
<evidence type="ECO:0000256" key="11">
    <source>
        <dbReference type="ARBA" id="ARBA00023295"/>
    </source>
</evidence>
<keyword evidence="14" id="KW-0255">Endonuclease</keyword>
<keyword evidence="14" id="KW-0540">Nuclease</keyword>
<dbReference type="PANTHER" id="PTHR22993">
    <property type="entry name" value="FORMAMIDOPYRIMIDINE-DNA GLYCOSYLASE"/>
    <property type="match status" value="1"/>
</dbReference>
<evidence type="ECO:0000256" key="12">
    <source>
        <dbReference type="PROSITE-ProRule" id="PRU00391"/>
    </source>
</evidence>
<dbReference type="GO" id="GO:0016829">
    <property type="term" value="F:lyase activity"/>
    <property type="evidence" value="ECO:0007669"/>
    <property type="project" value="UniProtKB-KW"/>
</dbReference>
<dbReference type="InterPro" id="IPR015886">
    <property type="entry name" value="H2TH_FPG"/>
</dbReference>
<keyword evidence="5" id="KW-0378">Hydrolase</keyword>
<dbReference type="GO" id="GO:0006284">
    <property type="term" value="P:base-excision repair"/>
    <property type="evidence" value="ECO:0007669"/>
    <property type="project" value="InterPro"/>
</dbReference>
<dbReference type="GO" id="GO:0034039">
    <property type="term" value="F:8-oxo-7,8-dihydroguanine DNA N-glycosylase activity"/>
    <property type="evidence" value="ECO:0007669"/>
    <property type="project" value="TreeGrafter"/>
</dbReference>
<dbReference type="Pfam" id="PF06831">
    <property type="entry name" value="H2TH"/>
    <property type="match status" value="1"/>
</dbReference>
<gene>
    <name evidence="14" type="ORF">EQM13_07880</name>
</gene>
<dbReference type="KEGG" id="spoa:EQM13_07880"/>
<dbReference type="Proteomes" id="UP000287969">
    <property type="component" value="Chromosome"/>
</dbReference>
<keyword evidence="2" id="KW-0479">Metal-binding</keyword>
<evidence type="ECO:0000256" key="3">
    <source>
        <dbReference type="ARBA" id="ARBA00022763"/>
    </source>
</evidence>
<keyword evidence="4 12" id="KW-0863">Zinc-finger</keyword>
<keyword evidence="11" id="KW-0326">Glycosidase</keyword>
<dbReference type="OrthoDB" id="9800855at2"/>